<reference evidence="2 3" key="1">
    <citation type="journal article" date="2014" name="Int. J. Syst. Evol. Microbiol.">
        <title>Complete genome sequence of Corynebacterium casei LMG S-19264T (=DSM 44701T), isolated from a smear-ripened cheese.</title>
        <authorList>
            <consortium name="US DOE Joint Genome Institute (JGI-PGF)"/>
            <person name="Walter F."/>
            <person name="Albersmeier A."/>
            <person name="Kalinowski J."/>
            <person name="Ruckert C."/>
        </authorList>
    </citation>
    <scope>NUCLEOTIDE SEQUENCE [LARGE SCALE GENOMIC DNA]</scope>
    <source>
        <strain evidence="2 3">KCTC 12866</strain>
    </source>
</reference>
<proteinExistence type="predicted"/>
<dbReference type="EMBL" id="BMXF01000001">
    <property type="protein sequence ID" value="GHB61958.1"/>
    <property type="molecule type" value="Genomic_DNA"/>
</dbReference>
<evidence type="ECO:0000313" key="2">
    <source>
        <dbReference type="EMBL" id="GHB61958.1"/>
    </source>
</evidence>
<evidence type="ECO:0000256" key="1">
    <source>
        <dbReference type="SAM" id="Coils"/>
    </source>
</evidence>
<gene>
    <name evidence="2" type="ORF">GCM10007390_14830</name>
</gene>
<sequence>MKKVVFATALYACLTTGWLLTSCDNNKDGKEEYAEEQADAINEADIARAEIRSADDTSDLADVREDLSEAAQELEAAKKEYMTELQNRQKSLSEKIGELDSKVTDPKQANREKWVEKRKELVQERDQLQANLLELQKPMTNDRFVTAEKEIKELLASIDKSLAD</sequence>
<organism evidence="2 3">
    <name type="scientific">Persicitalea jodogahamensis</name>
    <dbReference type="NCBI Taxonomy" id="402147"/>
    <lineage>
        <taxon>Bacteria</taxon>
        <taxon>Pseudomonadati</taxon>
        <taxon>Bacteroidota</taxon>
        <taxon>Cytophagia</taxon>
        <taxon>Cytophagales</taxon>
        <taxon>Spirosomataceae</taxon>
        <taxon>Persicitalea</taxon>
    </lineage>
</organism>
<feature type="coiled-coil region" evidence="1">
    <location>
        <begin position="30"/>
        <end position="131"/>
    </location>
</feature>
<dbReference type="Proteomes" id="UP000598271">
    <property type="component" value="Unassembled WGS sequence"/>
</dbReference>
<keyword evidence="1" id="KW-0175">Coiled coil</keyword>
<protein>
    <submittedName>
        <fullName evidence="2">Uncharacterized protein</fullName>
    </submittedName>
</protein>
<name>A0A8J3G851_9BACT</name>
<accession>A0A8J3G851</accession>
<dbReference type="PROSITE" id="PS51257">
    <property type="entry name" value="PROKAR_LIPOPROTEIN"/>
    <property type="match status" value="1"/>
</dbReference>
<dbReference type="AlphaFoldDB" id="A0A8J3G851"/>
<evidence type="ECO:0000313" key="3">
    <source>
        <dbReference type="Proteomes" id="UP000598271"/>
    </source>
</evidence>
<comment type="caution">
    <text evidence="2">The sequence shown here is derived from an EMBL/GenBank/DDBJ whole genome shotgun (WGS) entry which is preliminary data.</text>
</comment>
<dbReference type="RefSeq" id="WP_189563675.1">
    <property type="nucleotide sequence ID" value="NZ_BMXF01000001.1"/>
</dbReference>
<keyword evidence="3" id="KW-1185">Reference proteome</keyword>